<sequence length="250" mass="27869">MGSQQLLRGSCFCGRNQYVIQIPKDSVESAQVLFDSSPGHRIASASPLSAFIRVPLSWYHSRTFPFFPDETRSGIRRVYSHPAEQHAHRHFCGFCGTPLSYWSESPRREADYIRLTLGSLLTDDLHDLEEMGLIPVVTDTAEQGKESLVAVGRAYPTAAPTTILRDFTGIPWFDNMLAGSTLGSVQTRIGFHEHDNGRVRVEWEVTEWTEGGHNDEDADMSEESSASASKRKRAEADYTMAESAASRRVA</sequence>
<dbReference type="OrthoDB" id="3907216at2759"/>
<dbReference type="AlphaFoldDB" id="A0A9P9BUN7"/>
<protein>
    <recommendedName>
        <fullName evidence="4">CENP-V/GFA domain-containing protein</fullName>
    </recommendedName>
</protein>
<evidence type="ECO:0000256" key="1">
    <source>
        <dbReference type="SAM" id="MobiDB-lite"/>
    </source>
</evidence>
<reference evidence="2" key="1">
    <citation type="journal article" date="2021" name="Nat. Commun.">
        <title>Genetic determinants of endophytism in the Arabidopsis root mycobiome.</title>
        <authorList>
            <person name="Mesny F."/>
            <person name="Miyauchi S."/>
            <person name="Thiergart T."/>
            <person name="Pickel B."/>
            <person name="Atanasova L."/>
            <person name="Karlsson M."/>
            <person name="Huettel B."/>
            <person name="Barry K.W."/>
            <person name="Haridas S."/>
            <person name="Chen C."/>
            <person name="Bauer D."/>
            <person name="Andreopoulos W."/>
            <person name="Pangilinan J."/>
            <person name="LaButti K."/>
            <person name="Riley R."/>
            <person name="Lipzen A."/>
            <person name="Clum A."/>
            <person name="Drula E."/>
            <person name="Henrissat B."/>
            <person name="Kohler A."/>
            <person name="Grigoriev I.V."/>
            <person name="Martin F.M."/>
            <person name="Hacquard S."/>
        </authorList>
    </citation>
    <scope>NUCLEOTIDE SEQUENCE</scope>
    <source>
        <strain evidence="2">MPI-CAGE-CH-0230</strain>
    </source>
</reference>
<evidence type="ECO:0000313" key="2">
    <source>
        <dbReference type="EMBL" id="KAH7037826.1"/>
    </source>
</evidence>
<evidence type="ECO:0008006" key="4">
    <source>
        <dbReference type="Google" id="ProtNLM"/>
    </source>
</evidence>
<keyword evidence="3" id="KW-1185">Reference proteome</keyword>
<comment type="caution">
    <text evidence="2">The sequence shown here is derived from an EMBL/GenBank/DDBJ whole genome shotgun (WGS) entry which is preliminary data.</text>
</comment>
<dbReference type="RefSeq" id="XP_046016947.1">
    <property type="nucleotide sequence ID" value="XM_046158131.1"/>
</dbReference>
<evidence type="ECO:0000313" key="3">
    <source>
        <dbReference type="Proteomes" id="UP000756346"/>
    </source>
</evidence>
<dbReference type="EMBL" id="JAGTJQ010000002">
    <property type="protein sequence ID" value="KAH7037826.1"/>
    <property type="molecule type" value="Genomic_DNA"/>
</dbReference>
<gene>
    <name evidence="2" type="ORF">B0I36DRAFT_359466</name>
</gene>
<name>A0A9P9BUN7_9PEZI</name>
<dbReference type="Proteomes" id="UP000756346">
    <property type="component" value="Unassembled WGS sequence"/>
</dbReference>
<accession>A0A9P9BUN7</accession>
<feature type="region of interest" description="Disordered" evidence="1">
    <location>
        <begin position="209"/>
        <end position="250"/>
    </location>
</feature>
<organism evidence="2 3">
    <name type="scientific">Microdochium trichocladiopsis</name>
    <dbReference type="NCBI Taxonomy" id="1682393"/>
    <lineage>
        <taxon>Eukaryota</taxon>
        <taxon>Fungi</taxon>
        <taxon>Dikarya</taxon>
        <taxon>Ascomycota</taxon>
        <taxon>Pezizomycotina</taxon>
        <taxon>Sordariomycetes</taxon>
        <taxon>Xylariomycetidae</taxon>
        <taxon>Xylariales</taxon>
        <taxon>Microdochiaceae</taxon>
        <taxon>Microdochium</taxon>
    </lineage>
</organism>
<dbReference type="GeneID" id="70187677"/>
<dbReference type="Gene3D" id="2.170.150.70">
    <property type="match status" value="1"/>
</dbReference>
<proteinExistence type="predicted"/>